<dbReference type="KEGG" id="tig:THII_2577"/>
<keyword evidence="1" id="KW-0732">Signal</keyword>
<dbReference type="OrthoDB" id="532030at2"/>
<name>A0A090AHT6_9GAMM</name>
<evidence type="ECO:0000313" key="3">
    <source>
        <dbReference type="Proteomes" id="UP000031623"/>
    </source>
</evidence>
<dbReference type="NCBIfam" id="NF041930">
    <property type="entry name" value="Xrt_dep_XDD3"/>
    <property type="match status" value="1"/>
</dbReference>
<evidence type="ECO:0000313" key="2">
    <source>
        <dbReference type="EMBL" id="BAP56874.1"/>
    </source>
</evidence>
<accession>A0A090AHT6</accession>
<organism evidence="2 3">
    <name type="scientific">Thioploca ingrica</name>
    <dbReference type="NCBI Taxonomy" id="40754"/>
    <lineage>
        <taxon>Bacteria</taxon>
        <taxon>Pseudomonadati</taxon>
        <taxon>Pseudomonadota</taxon>
        <taxon>Gammaproteobacteria</taxon>
        <taxon>Thiotrichales</taxon>
        <taxon>Thiotrichaceae</taxon>
        <taxon>Thioploca</taxon>
    </lineage>
</organism>
<sequence length="548" mass="59096">MHKQPLPRTELRQAILKCLIVSSASLTLAMGASPLMAGNMDAIFTAPPTTCDYIYGVNDALLNDSQILRIDPRNNYQIEQIGPTHYGYDIEALDVSATGEIYGASGDNTADVTKAGYLYKIDPVNGDLTEIGPTGFAEIDGLSFNPADGSLWGWAQDAGLIKFALPSSIAQLVIARPGEMEDLTWNNDGTILYVVENLHGGSSPSISYTAGMATLPEPGGDNNVPHELFAYDVLTNTLNEICHNVIGSLGEIEALEMAEDGSLVLGYHNSNNKPILATIDPVTCAITPIADPSYHVTADAPYDDIEALGVCAPCPNPPSTEWEYAKDSFKDATGYPALEIYGMAIKQEGDTLIVAINAGMPATGWNVPDNLAGRHKVEDGNISLSDFVMDFNGKKYAVRFAPDNDSALPAGEVGLYTKPELIDVTKQNYGHTRLDTYLTIIGPEATMADLKLPTNYFEMKGFRDLEMSIGTATKVPGDNYQDLTEAQLKAMGLNFEVGLHLTKHEKLGLYTYGFSFTKPADMVGRFVAYTFTECSNDGIAIVGDLPHC</sequence>
<protein>
    <submittedName>
        <fullName evidence="2">PEP-CTERM putative exosortase interaction domain-containing protein</fullName>
    </submittedName>
</protein>
<reference evidence="2 3" key="1">
    <citation type="journal article" date="2014" name="ISME J.">
        <title>Ecophysiology of Thioploca ingrica as revealed by the complete genome sequence supplemented with proteomic evidence.</title>
        <authorList>
            <person name="Kojima H."/>
            <person name="Ogura Y."/>
            <person name="Yamamoto N."/>
            <person name="Togashi T."/>
            <person name="Mori H."/>
            <person name="Watanabe T."/>
            <person name="Nemoto F."/>
            <person name="Kurokawa K."/>
            <person name="Hayashi T."/>
            <person name="Fukui M."/>
        </authorList>
    </citation>
    <scope>NUCLEOTIDE SEQUENCE [LARGE SCALE GENOMIC DNA]</scope>
</reference>
<evidence type="ECO:0000256" key="1">
    <source>
        <dbReference type="SAM" id="SignalP"/>
    </source>
</evidence>
<keyword evidence="3" id="KW-1185">Reference proteome</keyword>
<dbReference type="HOGENOM" id="CLU_496889_0_0_6"/>
<dbReference type="SUPFAM" id="SSF75011">
    <property type="entry name" value="3-carboxy-cis,cis-mucoante lactonizing enzyme"/>
    <property type="match status" value="1"/>
</dbReference>
<proteinExistence type="predicted"/>
<gene>
    <name evidence="2" type="ORF">THII_2577</name>
</gene>
<feature type="chain" id="PRO_5001852823" evidence="1">
    <location>
        <begin position="38"/>
        <end position="548"/>
    </location>
</feature>
<feature type="signal peptide" evidence="1">
    <location>
        <begin position="1"/>
        <end position="37"/>
    </location>
</feature>
<dbReference type="AlphaFoldDB" id="A0A090AHT6"/>
<dbReference type="EMBL" id="AP014633">
    <property type="protein sequence ID" value="BAP56874.1"/>
    <property type="molecule type" value="Genomic_DNA"/>
</dbReference>
<dbReference type="Proteomes" id="UP000031623">
    <property type="component" value="Chromosome"/>
</dbReference>